<protein>
    <submittedName>
        <fullName evidence="1">Uncharacterized protein</fullName>
    </submittedName>
</protein>
<dbReference type="EMBL" id="JAVDTL010000004">
    <property type="protein sequence ID" value="MDR6767727.1"/>
    <property type="molecule type" value="Genomic_DNA"/>
</dbReference>
<dbReference type="Proteomes" id="UP001253458">
    <property type="component" value="Unassembled WGS sequence"/>
</dbReference>
<evidence type="ECO:0000313" key="1">
    <source>
        <dbReference type="EMBL" id="MDR6767727.1"/>
    </source>
</evidence>
<evidence type="ECO:0000313" key="4">
    <source>
        <dbReference type="Proteomes" id="UP001253458"/>
    </source>
</evidence>
<sequence length="33" mass="3945">MHPATKELHQTLIRLIKGCIGAWERWLEQQTQK</sequence>
<comment type="caution">
    <text evidence="1">The sequence shown here is derived from an EMBL/GenBank/DDBJ whole genome shotgun (WGS) entry which is preliminary data.</text>
</comment>
<dbReference type="Proteomes" id="UP001249076">
    <property type="component" value="Unassembled WGS sequence"/>
</dbReference>
<gene>
    <name evidence="1" type="ORF">J2W88_003008</name>
    <name evidence="2" type="ORF">J2W93_004577</name>
</gene>
<keyword evidence="3" id="KW-1185">Reference proteome</keyword>
<name>A0AAJ2C0E6_ACIDE</name>
<accession>A0AAJ2C0E6</accession>
<dbReference type="AlphaFoldDB" id="A0AAJ2C0E6"/>
<evidence type="ECO:0000313" key="3">
    <source>
        <dbReference type="Proteomes" id="UP001249076"/>
    </source>
</evidence>
<reference evidence="1 3" key="1">
    <citation type="submission" date="2023-07" db="EMBL/GenBank/DDBJ databases">
        <title>Sorghum-associated microbial communities from plants grown in Nebraska, USA.</title>
        <authorList>
            <person name="Schachtman D."/>
        </authorList>
    </citation>
    <scope>NUCLEOTIDE SEQUENCE</scope>
    <source>
        <strain evidence="2 3">BE105</strain>
        <strain evidence="1">BE69</strain>
    </source>
</reference>
<dbReference type="EMBL" id="JAVDTS010000011">
    <property type="protein sequence ID" value="MDR6839709.1"/>
    <property type="molecule type" value="Genomic_DNA"/>
</dbReference>
<evidence type="ECO:0000313" key="2">
    <source>
        <dbReference type="EMBL" id="MDR6839709.1"/>
    </source>
</evidence>
<organism evidence="1 4">
    <name type="scientific">Acidovorax delafieldii</name>
    <name type="common">Pseudomonas delafieldii</name>
    <dbReference type="NCBI Taxonomy" id="47920"/>
    <lineage>
        <taxon>Bacteria</taxon>
        <taxon>Pseudomonadati</taxon>
        <taxon>Pseudomonadota</taxon>
        <taxon>Betaproteobacteria</taxon>
        <taxon>Burkholderiales</taxon>
        <taxon>Comamonadaceae</taxon>
        <taxon>Acidovorax</taxon>
    </lineage>
</organism>
<proteinExistence type="predicted"/>